<dbReference type="RefSeq" id="XP_044664385.1">
    <property type="nucleotide sequence ID" value="XM_044808450.1"/>
</dbReference>
<dbReference type="Proteomes" id="UP000825890">
    <property type="component" value="Unassembled WGS sequence"/>
</dbReference>
<reference evidence="2 3" key="1">
    <citation type="submission" date="2021-01" db="EMBL/GenBank/DDBJ databases">
        <title>Cercospora kikuchii MAFF 305040 whole genome shotgun sequence.</title>
        <authorList>
            <person name="Kashiwa T."/>
            <person name="Suzuki T."/>
        </authorList>
    </citation>
    <scope>NUCLEOTIDE SEQUENCE [LARGE SCALE GENOMIC DNA]</scope>
    <source>
        <strain evidence="2 3">MAFF 305040</strain>
    </source>
</reference>
<gene>
    <name evidence="2" type="ORF">CKM354_001291500</name>
</gene>
<organism evidence="2 3">
    <name type="scientific">Cercospora kikuchii</name>
    <dbReference type="NCBI Taxonomy" id="84275"/>
    <lineage>
        <taxon>Eukaryota</taxon>
        <taxon>Fungi</taxon>
        <taxon>Dikarya</taxon>
        <taxon>Ascomycota</taxon>
        <taxon>Pezizomycotina</taxon>
        <taxon>Dothideomycetes</taxon>
        <taxon>Dothideomycetidae</taxon>
        <taxon>Mycosphaerellales</taxon>
        <taxon>Mycosphaerellaceae</taxon>
        <taxon>Cercospora</taxon>
    </lineage>
</organism>
<feature type="compositionally biased region" description="Basic and acidic residues" evidence="1">
    <location>
        <begin position="441"/>
        <end position="450"/>
    </location>
</feature>
<sequence>MPRPRGPRRVRFTHPGDRATNRNVRRGQTADLYLNTSLEDDETRMNDLLGPRLPTCEELYEMGLAMEEESRLAAAEEEIRREHTIAQRIEQLQGMRAQLASHADRLVASFNAEMNVWKAVQPERHAKFEVHMRAAELATTGSARRVDMLRWFPGLAPMVRIAIEDMQTYAHKDAELLYHIACFEEKLEGAMPRHGLDAETYLTAHRDRAKTKGDGIPYEIFGFNLKHPDLAKFQENQLENEFQGREIPRLQAILGNFMVRRTLLEATGFQARHDDGRRPRYHEYSINKFCHTANWDMIAWSVDALALLAQLRPEYKQHADASVPQLLESTIHTIAEYARKIDTVGYFDLKRQIALDYTPRLPSLRQHLAQLRRDGADVAGRNRLYEMQEKVWAMSRDFDKFEKDHGDLLGPEWRQLQREYIDDITSVAPPVLWTDEDDEEYLRRSGHPDEGWPESEDEAEAEVNDAIMDAAIVD</sequence>
<comment type="caution">
    <text evidence="2">The sequence shown here is derived from an EMBL/GenBank/DDBJ whole genome shotgun (WGS) entry which is preliminary data.</text>
</comment>
<feature type="compositionally biased region" description="Acidic residues" evidence="1">
    <location>
        <begin position="451"/>
        <end position="460"/>
    </location>
</feature>
<dbReference type="AlphaFoldDB" id="A0A9P3FMW4"/>
<evidence type="ECO:0000256" key="1">
    <source>
        <dbReference type="SAM" id="MobiDB-lite"/>
    </source>
</evidence>
<feature type="region of interest" description="Disordered" evidence="1">
    <location>
        <begin position="440"/>
        <end position="460"/>
    </location>
</feature>
<proteinExistence type="predicted"/>
<evidence type="ECO:0000313" key="2">
    <source>
        <dbReference type="EMBL" id="GIZ49898.1"/>
    </source>
</evidence>
<dbReference type="GeneID" id="68298490"/>
<dbReference type="EMBL" id="BOLY01000009">
    <property type="protein sequence ID" value="GIZ49898.1"/>
    <property type="molecule type" value="Genomic_DNA"/>
</dbReference>
<keyword evidence="3" id="KW-1185">Reference proteome</keyword>
<protein>
    <submittedName>
        <fullName evidence="2">Uncharacterized protein</fullName>
    </submittedName>
</protein>
<name>A0A9P3FMW4_9PEZI</name>
<dbReference type="OrthoDB" id="10302849at2759"/>
<feature type="compositionally biased region" description="Basic residues" evidence="1">
    <location>
        <begin position="1"/>
        <end position="12"/>
    </location>
</feature>
<accession>A0A9P3FMW4</accession>
<evidence type="ECO:0000313" key="3">
    <source>
        <dbReference type="Proteomes" id="UP000825890"/>
    </source>
</evidence>
<feature type="region of interest" description="Disordered" evidence="1">
    <location>
        <begin position="1"/>
        <end position="22"/>
    </location>
</feature>